<feature type="domain" description="DUF7781" evidence="1">
    <location>
        <begin position="26"/>
        <end position="197"/>
    </location>
</feature>
<dbReference type="Proteomes" id="UP001140206">
    <property type="component" value="Chromosome 4"/>
</dbReference>
<evidence type="ECO:0000313" key="2">
    <source>
        <dbReference type="EMBL" id="KAJ4765217.1"/>
    </source>
</evidence>
<organism evidence="2 3">
    <name type="scientific">Rhynchospora pubera</name>
    <dbReference type="NCBI Taxonomy" id="906938"/>
    <lineage>
        <taxon>Eukaryota</taxon>
        <taxon>Viridiplantae</taxon>
        <taxon>Streptophyta</taxon>
        <taxon>Embryophyta</taxon>
        <taxon>Tracheophyta</taxon>
        <taxon>Spermatophyta</taxon>
        <taxon>Magnoliopsida</taxon>
        <taxon>Liliopsida</taxon>
        <taxon>Poales</taxon>
        <taxon>Cyperaceae</taxon>
        <taxon>Cyperoideae</taxon>
        <taxon>Rhynchosporeae</taxon>
        <taxon>Rhynchospora</taxon>
    </lineage>
</organism>
<gene>
    <name evidence="2" type="ORF">LUZ62_075592</name>
</gene>
<dbReference type="AlphaFoldDB" id="A0AAV8D9R0"/>
<dbReference type="InterPro" id="IPR056683">
    <property type="entry name" value="DUF7781"/>
</dbReference>
<dbReference type="EMBL" id="JAMFTS010000004">
    <property type="protein sequence ID" value="KAJ4765217.1"/>
    <property type="molecule type" value="Genomic_DNA"/>
</dbReference>
<accession>A0AAV8D9R0</accession>
<evidence type="ECO:0000259" key="1">
    <source>
        <dbReference type="Pfam" id="PF25003"/>
    </source>
</evidence>
<keyword evidence="3" id="KW-1185">Reference proteome</keyword>
<reference evidence="2" key="1">
    <citation type="submission" date="2022-08" db="EMBL/GenBank/DDBJ databases">
        <authorList>
            <person name="Marques A."/>
        </authorList>
    </citation>
    <scope>NUCLEOTIDE SEQUENCE</scope>
    <source>
        <strain evidence="2">RhyPub2mFocal</strain>
        <tissue evidence="2">Leaves</tissue>
    </source>
</reference>
<name>A0AAV8D9R0_9POAL</name>
<protein>
    <submittedName>
        <fullName evidence="2">ORG4</fullName>
    </submittedName>
</protein>
<dbReference type="PANTHER" id="PTHR35710">
    <property type="entry name" value="OBP3-RESPONSIVE PROTEIN 4 (ORG4)"/>
    <property type="match status" value="1"/>
</dbReference>
<dbReference type="PANTHER" id="PTHR35710:SF1">
    <property type="entry name" value="OBP3-RESPONSIVE PROTEIN 4 (ORG4)"/>
    <property type="match status" value="1"/>
</dbReference>
<comment type="caution">
    <text evidence="2">The sequence shown here is derived from an EMBL/GenBank/DDBJ whole genome shotgun (WGS) entry which is preliminary data.</text>
</comment>
<dbReference type="Pfam" id="PF25003">
    <property type="entry name" value="DUF7781"/>
    <property type="match status" value="1"/>
</dbReference>
<evidence type="ECO:0000313" key="3">
    <source>
        <dbReference type="Proteomes" id="UP001140206"/>
    </source>
</evidence>
<proteinExistence type="predicted"/>
<sequence length="206" mass="22517">MATQASGGGGIGGGAVEASGGGEPATLEEAYTINVVPSELFLKFRKELEGLRVGINLEFFNYEVNDYEAKLVLKPTSTDRKWKFMYRPVHGDVQLLSKKIPLTKFLNLQVGIGHSFHLNATGWKWKVSTSLGGDGVSQIRNKTKISFFPGFDLRIGWKAEYILPEIHGGLGTGEPAFNMNYGRLNASIDRIEAILTNTVHCGNGQV</sequence>